<protein>
    <submittedName>
        <fullName evidence="1">Uncharacterized protein</fullName>
    </submittedName>
</protein>
<dbReference type="EMBL" id="GBXM01106692">
    <property type="protein sequence ID" value="JAH01885.1"/>
    <property type="molecule type" value="Transcribed_RNA"/>
</dbReference>
<dbReference type="AlphaFoldDB" id="A0A0E9PCW6"/>
<accession>A0A0E9PCW6</accession>
<evidence type="ECO:0000313" key="1">
    <source>
        <dbReference type="EMBL" id="JAH01885.1"/>
    </source>
</evidence>
<reference evidence="1" key="2">
    <citation type="journal article" date="2015" name="Fish Shellfish Immunol.">
        <title>Early steps in the European eel (Anguilla anguilla)-Vibrio vulnificus interaction in the gills: Role of the RtxA13 toxin.</title>
        <authorList>
            <person name="Callol A."/>
            <person name="Pajuelo D."/>
            <person name="Ebbesson L."/>
            <person name="Teles M."/>
            <person name="MacKenzie S."/>
            <person name="Amaro C."/>
        </authorList>
    </citation>
    <scope>NUCLEOTIDE SEQUENCE</scope>
</reference>
<proteinExistence type="predicted"/>
<reference evidence="1" key="1">
    <citation type="submission" date="2014-11" db="EMBL/GenBank/DDBJ databases">
        <authorList>
            <person name="Amaro Gonzalez C."/>
        </authorList>
    </citation>
    <scope>NUCLEOTIDE SEQUENCE</scope>
</reference>
<organism evidence="1">
    <name type="scientific">Anguilla anguilla</name>
    <name type="common">European freshwater eel</name>
    <name type="synonym">Muraena anguilla</name>
    <dbReference type="NCBI Taxonomy" id="7936"/>
    <lineage>
        <taxon>Eukaryota</taxon>
        <taxon>Metazoa</taxon>
        <taxon>Chordata</taxon>
        <taxon>Craniata</taxon>
        <taxon>Vertebrata</taxon>
        <taxon>Euteleostomi</taxon>
        <taxon>Actinopterygii</taxon>
        <taxon>Neopterygii</taxon>
        <taxon>Teleostei</taxon>
        <taxon>Anguilliformes</taxon>
        <taxon>Anguillidae</taxon>
        <taxon>Anguilla</taxon>
    </lineage>
</organism>
<sequence>MGNRDWLARFSLFAIFVWQRLRSNERLRLQL</sequence>
<name>A0A0E9PCW6_ANGAN</name>